<dbReference type="InterPro" id="IPR032974">
    <property type="entry name" value="Polypren_kinase"/>
</dbReference>
<accession>A0A8S2JHV1</accession>
<dbReference type="PANTHER" id="PTHR13205">
    <property type="entry name" value="TRANSMEMBRANE PROTEIN 15-RELATED"/>
    <property type="match status" value="1"/>
</dbReference>
<keyword evidence="5 10" id="KW-0812">Transmembrane</keyword>
<evidence type="ECO:0000256" key="9">
    <source>
        <dbReference type="ARBA" id="ARBA00023136"/>
    </source>
</evidence>
<keyword evidence="7" id="KW-0256">Endoplasmic reticulum</keyword>
<keyword evidence="4" id="KW-0808">Transferase</keyword>
<comment type="caution">
    <text evidence="12">The sequence shown here is derived from an EMBL/GenBank/DDBJ whole genome shotgun (WGS) entry which is preliminary data.</text>
</comment>
<evidence type="ECO:0000256" key="3">
    <source>
        <dbReference type="ARBA" id="ARBA00012132"/>
    </source>
</evidence>
<dbReference type="EC" id="2.7.1.108" evidence="3"/>
<comment type="similarity">
    <text evidence="2">Belongs to the polyprenol kinase family.</text>
</comment>
<sequence length="177" mass="20064">MYQFRDGTSYKSIDVQCLIVLTCFLLNCAKPCRIKQIYLLGQLIQSAWSLYEDEKDLSSLFTVPHIFLIIGLSYSLWLADDGRYLAQLSDIVTIGIGNSCASIFGSKIGKHKWPNTKRSFEGTLANLLSQFLFIIVLWTFDILPYTHLNLVVISAGITLICLIETFCRDIDNLIIIK</sequence>
<evidence type="ECO:0000256" key="7">
    <source>
        <dbReference type="ARBA" id="ARBA00022824"/>
    </source>
</evidence>
<comment type="subcellular location">
    <subcellularLocation>
        <location evidence="1">Endoplasmic reticulum membrane</location>
        <topology evidence="1">Multi-pass membrane protein</topology>
    </subcellularLocation>
</comment>
<dbReference type="EMBL" id="CAJNOK010007704">
    <property type="protein sequence ID" value="CAF1042046.1"/>
    <property type="molecule type" value="Genomic_DNA"/>
</dbReference>
<dbReference type="EMBL" id="CAJOBA010007716">
    <property type="protein sequence ID" value="CAF3810190.1"/>
    <property type="molecule type" value="Genomic_DNA"/>
</dbReference>
<evidence type="ECO:0000256" key="1">
    <source>
        <dbReference type="ARBA" id="ARBA00004477"/>
    </source>
</evidence>
<dbReference type="Proteomes" id="UP000677228">
    <property type="component" value="Unassembled WGS sequence"/>
</dbReference>
<dbReference type="GO" id="GO:0005789">
    <property type="term" value="C:endoplasmic reticulum membrane"/>
    <property type="evidence" value="ECO:0007669"/>
    <property type="project" value="UniProtKB-SubCell"/>
</dbReference>
<evidence type="ECO:0000256" key="6">
    <source>
        <dbReference type="ARBA" id="ARBA00022777"/>
    </source>
</evidence>
<evidence type="ECO:0000256" key="8">
    <source>
        <dbReference type="ARBA" id="ARBA00022989"/>
    </source>
</evidence>
<feature type="transmembrane region" description="Helical" evidence="10">
    <location>
        <begin position="57"/>
        <end position="78"/>
    </location>
</feature>
<protein>
    <recommendedName>
        <fullName evidence="3">dolichol kinase</fullName>
        <ecNumber evidence="3">2.7.1.108</ecNumber>
    </recommendedName>
</protein>
<reference evidence="12" key="1">
    <citation type="submission" date="2021-02" db="EMBL/GenBank/DDBJ databases">
        <authorList>
            <person name="Nowell W R."/>
        </authorList>
    </citation>
    <scope>NUCLEOTIDE SEQUENCE</scope>
</reference>
<proteinExistence type="inferred from homology"/>
<dbReference type="PANTHER" id="PTHR13205:SF15">
    <property type="entry name" value="DOLICHOL KINASE"/>
    <property type="match status" value="1"/>
</dbReference>
<dbReference type="AlphaFoldDB" id="A0A8S2JHV1"/>
<feature type="transmembrane region" description="Helical" evidence="10">
    <location>
        <begin position="84"/>
        <end position="104"/>
    </location>
</feature>
<evidence type="ECO:0000313" key="12">
    <source>
        <dbReference type="EMBL" id="CAF3810190.1"/>
    </source>
</evidence>
<evidence type="ECO:0000313" key="13">
    <source>
        <dbReference type="Proteomes" id="UP000682733"/>
    </source>
</evidence>
<dbReference type="GO" id="GO:0043048">
    <property type="term" value="P:dolichyl monophosphate biosynthetic process"/>
    <property type="evidence" value="ECO:0007669"/>
    <property type="project" value="TreeGrafter"/>
</dbReference>
<evidence type="ECO:0000256" key="4">
    <source>
        <dbReference type="ARBA" id="ARBA00022679"/>
    </source>
</evidence>
<dbReference type="GO" id="GO:0004168">
    <property type="term" value="F:dolichol kinase activity"/>
    <property type="evidence" value="ECO:0007669"/>
    <property type="project" value="UniProtKB-EC"/>
</dbReference>
<keyword evidence="9 10" id="KW-0472">Membrane</keyword>
<keyword evidence="8 10" id="KW-1133">Transmembrane helix</keyword>
<evidence type="ECO:0000256" key="10">
    <source>
        <dbReference type="SAM" id="Phobius"/>
    </source>
</evidence>
<evidence type="ECO:0000313" key="11">
    <source>
        <dbReference type="EMBL" id="CAF1042046.1"/>
    </source>
</evidence>
<name>A0A8S2JHV1_9BILA</name>
<gene>
    <name evidence="11" type="ORF">OVA965_LOCUS16535</name>
    <name evidence="12" type="ORF">TMI583_LOCUS16545</name>
</gene>
<feature type="transmembrane region" description="Helical" evidence="10">
    <location>
        <begin position="124"/>
        <end position="140"/>
    </location>
</feature>
<evidence type="ECO:0000256" key="2">
    <source>
        <dbReference type="ARBA" id="ARBA00010794"/>
    </source>
</evidence>
<evidence type="ECO:0000256" key="5">
    <source>
        <dbReference type="ARBA" id="ARBA00022692"/>
    </source>
</evidence>
<organism evidence="12 13">
    <name type="scientific">Didymodactylos carnosus</name>
    <dbReference type="NCBI Taxonomy" id="1234261"/>
    <lineage>
        <taxon>Eukaryota</taxon>
        <taxon>Metazoa</taxon>
        <taxon>Spiralia</taxon>
        <taxon>Gnathifera</taxon>
        <taxon>Rotifera</taxon>
        <taxon>Eurotatoria</taxon>
        <taxon>Bdelloidea</taxon>
        <taxon>Philodinida</taxon>
        <taxon>Philodinidae</taxon>
        <taxon>Didymodactylos</taxon>
    </lineage>
</organism>
<keyword evidence="6" id="KW-0418">Kinase</keyword>
<feature type="transmembrane region" description="Helical" evidence="10">
    <location>
        <begin position="146"/>
        <end position="167"/>
    </location>
</feature>
<dbReference type="Proteomes" id="UP000682733">
    <property type="component" value="Unassembled WGS sequence"/>
</dbReference>